<feature type="region of interest" description="Disordered" evidence="1">
    <location>
        <begin position="45"/>
        <end position="65"/>
    </location>
</feature>
<comment type="caution">
    <text evidence="2">The sequence shown here is derived from an EMBL/GenBank/DDBJ whole genome shotgun (WGS) entry which is preliminary data.</text>
</comment>
<gene>
    <name evidence="2" type="ORF">PENVUL_c077G10068</name>
</gene>
<accession>A0A1V6R8Y7</accession>
<protein>
    <submittedName>
        <fullName evidence="2">Uncharacterized protein</fullName>
    </submittedName>
</protein>
<evidence type="ECO:0000256" key="1">
    <source>
        <dbReference type="SAM" id="MobiDB-lite"/>
    </source>
</evidence>
<dbReference type="Proteomes" id="UP000191518">
    <property type="component" value="Unassembled WGS sequence"/>
</dbReference>
<name>A0A1V6R8Y7_9EURO</name>
<evidence type="ECO:0000313" key="2">
    <source>
        <dbReference type="EMBL" id="OQD97889.1"/>
    </source>
</evidence>
<evidence type="ECO:0000313" key="3">
    <source>
        <dbReference type="Proteomes" id="UP000191518"/>
    </source>
</evidence>
<dbReference type="EMBL" id="MDYP01000077">
    <property type="protein sequence ID" value="OQD97889.1"/>
    <property type="molecule type" value="Genomic_DNA"/>
</dbReference>
<reference evidence="3" key="1">
    <citation type="journal article" date="2017" name="Nat. Microbiol.">
        <title>Global analysis of biosynthetic gene clusters reveals vast potential of secondary metabolite production in Penicillium species.</title>
        <authorList>
            <person name="Nielsen J.C."/>
            <person name="Grijseels S."/>
            <person name="Prigent S."/>
            <person name="Ji B."/>
            <person name="Dainat J."/>
            <person name="Nielsen K.F."/>
            <person name="Frisvad J.C."/>
            <person name="Workman M."/>
            <person name="Nielsen J."/>
        </authorList>
    </citation>
    <scope>NUCLEOTIDE SEQUENCE [LARGE SCALE GENOMIC DNA]</scope>
    <source>
        <strain evidence="3">IBT 29486</strain>
    </source>
</reference>
<dbReference type="AlphaFoldDB" id="A0A1V6R8Y7"/>
<organism evidence="2 3">
    <name type="scientific">Penicillium vulpinum</name>
    <dbReference type="NCBI Taxonomy" id="29845"/>
    <lineage>
        <taxon>Eukaryota</taxon>
        <taxon>Fungi</taxon>
        <taxon>Dikarya</taxon>
        <taxon>Ascomycota</taxon>
        <taxon>Pezizomycotina</taxon>
        <taxon>Eurotiomycetes</taxon>
        <taxon>Eurotiomycetidae</taxon>
        <taxon>Eurotiales</taxon>
        <taxon>Aspergillaceae</taxon>
        <taxon>Penicillium</taxon>
    </lineage>
</organism>
<keyword evidence="3" id="KW-1185">Reference proteome</keyword>
<proteinExistence type="predicted"/>
<sequence length="83" mass="9779">MDIPFLRGRHKKGQIRQVIKEARAEEKAKRGAGTDPQEAQVFCSRCQPHPKGQGERMKHPKFRKSGEETVADMIWRYFRRKDK</sequence>